<protein>
    <submittedName>
        <fullName evidence="1">Uncharacterized protein</fullName>
    </submittedName>
</protein>
<organism evidence="1 2">
    <name type="scientific">Coniochaeta ligniaria NRRL 30616</name>
    <dbReference type="NCBI Taxonomy" id="1408157"/>
    <lineage>
        <taxon>Eukaryota</taxon>
        <taxon>Fungi</taxon>
        <taxon>Dikarya</taxon>
        <taxon>Ascomycota</taxon>
        <taxon>Pezizomycotina</taxon>
        <taxon>Sordariomycetes</taxon>
        <taxon>Sordariomycetidae</taxon>
        <taxon>Coniochaetales</taxon>
        <taxon>Coniochaetaceae</taxon>
        <taxon>Coniochaeta</taxon>
    </lineage>
</organism>
<evidence type="ECO:0000313" key="1">
    <source>
        <dbReference type="EMBL" id="OIW31793.1"/>
    </source>
</evidence>
<dbReference type="EMBL" id="KV875095">
    <property type="protein sequence ID" value="OIW31793.1"/>
    <property type="molecule type" value="Genomic_DNA"/>
</dbReference>
<dbReference type="AlphaFoldDB" id="A0A1J7JEN4"/>
<sequence length="183" mass="20069">MVYSFFNSSAYAMKKSDGKQAFEESQNNGWQMPLYYRYCKDISAGWILLSDLCAMKPLPATGPGTALHVWSGNTAGDSLDQASLLVAEALASHMQHTTAEAAQAGPKCDLQTYRCLIPCAMLCAPDPRFPRLTGVYLSHSAVLCTCTPFLSHALSRRCCLPACWEPRLCPPISAVCRPYPFHV</sequence>
<name>A0A1J7JEN4_9PEZI</name>
<evidence type="ECO:0000313" key="2">
    <source>
        <dbReference type="Proteomes" id="UP000182658"/>
    </source>
</evidence>
<reference evidence="1 2" key="1">
    <citation type="submission" date="2016-10" db="EMBL/GenBank/DDBJ databases">
        <title>Draft genome sequence of Coniochaeta ligniaria NRRL30616, a lignocellulolytic fungus for bioabatement of inhibitors in plant biomass hydrolysates.</title>
        <authorList>
            <consortium name="DOE Joint Genome Institute"/>
            <person name="Jimenez D.J."/>
            <person name="Hector R.E."/>
            <person name="Riley R."/>
            <person name="Sun H."/>
            <person name="Grigoriev I.V."/>
            <person name="Van Elsas J.D."/>
            <person name="Nichols N.N."/>
        </authorList>
    </citation>
    <scope>NUCLEOTIDE SEQUENCE [LARGE SCALE GENOMIC DNA]</scope>
    <source>
        <strain evidence="1 2">NRRL 30616</strain>
    </source>
</reference>
<keyword evidence="2" id="KW-1185">Reference proteome</keyword>
<dbReference type="Proteomes" id="UP000182658">
    <property type="component" value="Unassembled WGS sequence"/>
</dbReference>
<dbReference type="InParanoid" id="A0A1J7JEN4"/>
<accession>A0A1J7JEN4</accession>
<gene>
    <name evidence="1" type="ORF">CONLIGDRAFT_240939</name>
</gene>
<proteinExistence type="predicted"/>